<dbReference type="RefSeq" id="XP_075075746.1">
    <property type="nucleotide sequence ID" value="XM_075219645.1"/>
</dbReference>
<reference evidence="2" key="2">
    <citation type="submission" date="2025-08" db="UniProtKB">
        <authorList>
            <consortium name="RefSeq"/>
        </authorList>
    </citation>
    <scope>IDENTIFICATION</scope>
    <source>
        <tissue evidence="2">Leaf</tissue>
    </source>
</reference>
<sequence length="437" mass="48316">MVKGFYSNVAHILKGTKVTKVRNKNMIFTGKALNEYLGFVEEDESLYNEKLAMGEEVHPWLASYLAIPGTVPEWLQAGAKIHRRTFNFEARAWLTFVCSRLDPTTHDQTIPLVRAILVASIMARYLINVGNVMSRVIFAVGVEYDRNYPFPSTFTMYFRDLKVEKRPFDIKVKPVAPFSWYSLKGSDNPKDKNYKPPASAPTGQSEEPVAVKPSTEPTSTVADMPSGPSTTTGPSTSAGPEIPSSRAHPITAHQLSQTLLSLNNWMSVASSKLSTFTYTIAAQSAPQPAQLPQSIEDTLNKILENQEKIISTQGAMAKAVDSHGKALKEIAREHKKLRKTRASKKSVKELRADVDKLMADQMPLDLLFGDPAPVAAPVVEPQQEQTQRLPRKKRKLPSADEAIIRLAYPQEVSSSQPQVSLDIQPVQVQAPVPAAEQ</sequence>
<reference evidence="1" key="1">
    <citation type="journal article" date="2014" name="Nat. Commun.">
        <title>The tobacco genome sequence and its comparison with those of tomato and potato.</title>
        <authorList>
            <person name="Sierro N."/>
            <person name="Battey J.N."/>
            <person name="Ouadi S."/>
            <person name="Bakaher N."/>
            <person name="Bovet L."/>
            <person name="Willig A."/>
            <person name="Goepfert S."/>
            <person name="Peitsch M.C."/>
            <person name="Ivanov N.V."/>
        </authorList>
    </citation>
    <scope>NUCLEOTIDE SEQUENCE [LARGE SCALE GENOMIC DNA]</scope>
</reference>
<protein>
    <submittedName>
        <fullName evidence="2">Uncharacterized protein LOC142162809</fullName>
    </submittedName>
</protein>
<organism evidence="1 2">
    <name type="scientific">Nicotiana tabacum</name>
    <name type="common">Common tobacco</name>
    <dbReference type="NCBI Taxonomy" id="4097"/>
    <lineage>
        <taxon>Eukaryota</taxon>
        <taxon>Viridiplantae</taxon>
        <taxon>Streptophyta</taxon>
        <taxon>Embryophyta</taxon>
        <taxon>Tracheophyta</taxon>
        <taxon>Spermatophyta</taxon>
        <taxon>Magnoliopsida</taxon>
        <taxon>eudicotyledons</taxon>
        <taxon>Gunneridae</taxon>
        <taxon>Pentapetalae</taxon>
        <taxon>asterids</taxon>
        <taxon>lamiids</taxon>
        <taxon>Solanales</taxon>
        <taxon>Solanaceae</taxon>
        <taxon>Nicotianoideae</taxon>
        <taxon>Nicotianeae</taxon>
        <taxon>Nicotiana</taxon>
    </lineage>
</organism>
<keyword evidence="1" id="KW-1185">Reference proteome</keyword>
<accession>A0AC58RSP7</accession>
<dbReference type="Proteomes" id="UP000790787">
    <property type="component" value="Chromosome 8"/>
</dbReference>
<name>A0AC58RSP7_TOBAC</name>
<proteinExistence type="predicted"/>
<evidence type="ECO:0000313" key="1">
    <source>
        <dbReference type="Proteomes" id="UP000790787"/>
    </source>
</evidence>
<evidence type="ECO:0000313" key="2">
    <source>
        <dbReference type="RefSeq" id="XP_075075746.1"/>
    </source>
</evidence>
<gene>
    <name evidence="2" type="primary">LOC142162809</name>
</gene>